<reference evidence="1 2" key="1">
    <citation type="submission" date="2017-06" db="EMBL/GenBank/DDBJ databases">
        <title>Genome sequencing of cyanobaciteial culture collection at National Institute for Environmental Studies (NIES).</title>
        <authorList>
            <person name="Hirose Y."/>
            <person name="Shimura Y."/>
            <person name="Fujisawa T."/>
            <person name="Nakamura Y."/>
            <person name="Kawachi M."/>
        </authorList>
    </citation>
    <scope>NUCLEOTIDE SEQUENCE [LARGE SCALE GENOMIC DNA]</scope>
    <source>
        <strain evidence="1 2">NIES-37</strain>
    </source>
</reference>
<dbReference type="RefSeq" id="WP_096574806.1">
    <property type="nucleotide sequence ID" value="NZ_CAWNJS010000001.1"/>
</dbReference>
<evidence type="ECO:0000313" key="1">
    <source>
        <dbReference type="EMBL" id="BAY97809.1"/>
    </source>
</evidence>
<organism evidence="1 2">
    <name type="scientific">Tolypothrix tenuis PCC 7101</name>
    <dbReference type="NCBI Taxonomy" id="231146"/>
    <lineage>
        <taxon>Bacteria</taxon>
        <taxon>Bacillati</taxon>
        <taxon>Cyanobacteriota</taxon>
        <taxon>Cyanophyceae</taxon>
        <taxon>Nostocales</taxon>
        <taxon>Tolypothrichaceae</taxon>
        <taxon>Tolypothrix</taxon>
    </lineage>
</organism>
<dbReference type="Proteomes" id="UP000218785">
    <property type="component" value="Chromosome"/>
</dbReference>
<evidence type="ECO:0008006" key="3">
    <source>
        <dbReference type="Google" id="ProtNLM"/>
    </source>
</evidence>
<dbReference type="AlphaFoldDB" id="A0A1Z4MWF2"/>
<keyword evidence="2" id="KW-1185">Reference proteome</keyword>
<evidence type="ECO:0000313" key="2">
    <source>
        <dbReference type="Proteomes" id="UP000218785"/>
    </source>
</evidence>
<gene>
    <name evidence="1" type="ORF">NIES37_17540</name>
</gene>
<dbReference type="KEGG" id="ttq:NIES37_17540"/>
<sequence>MFNIGDYVLNQKTGHLGKVIGYGHQIMNNVYTTTLKVLVDGAKNSQTKELVVEDIISEWTGYSPA</sequence>
<proteinExistence type="predicted"/>
<protein>
    <recommendedName>
        <fullName evidence="3">PRC-barrel domain-containing protein</fullName>
    </recommendedName>
</protein>
<dbReference type="EMBL" id="AP018248">
    <property type="protein sequence ID" value="BAY97809.1"/>
    <property type="molecule type" value="Genomic_DNA"/>
</dbReference>
<accession>A0A1Z4MWF2</accession>
<name>A0A1Z4MWF2_9CYAN</name>